<organism evidence="3 4">
    <name type="scientific">Chryseosolibacter histidini</name>
    <dbReference type="NCBI Taxonomy" id="2782349"/>
    <lineage>
        <taxon>Bacteria</taxon>
        <taxon>Pseudomonadati</taxon>
        <taxon>Bacteroidota</taxon>
        <taxon>Cytophagia</taxon>
        <taxon>Cytophagales</taxon>
        <taxon>Chryseotaleaceae</taxon>
        <taxon>Chryseosolibacter</taxon>
    </lineage>
</organism>
<feature type="signal peptide" evidence="2">
    <location>
        <begin position="1"/>
        <end position="22"/>
    </location>
</feature>
<evidence type="ECO:0000313" key="4">
    <source>
        <dbReference type="Proteomes" id="UP001319200"/>
    </source>
</evidence>
<sequence>MNLKQPIYFFLCALLAAGLASCASSSEDKNKNSDEFDEAGESLKQQIEEVVYNIPSPSEIPYLLQATGAEFNQTLVNPRQKVDSYTTLNHKAALNLGVYVADIGYLTSYDKTQEAIDYLSSCKTLADNLGLIGTFDSELGKQFEKNISNKDSLAQLLDKTIKQAEAFLIDDNRNKLSSLVVTGSFIEGLYISTGLIKSYPKNILPEDSRNLVLTPLMRVVLEQKKAVSELLKMLKTVDQSEPIASISADIKTLEETYEKLNIEEQIKNNRADLVLSDKNLEGITTIVEKIRKEITE</sequence>
<evidence type="ECO:0000313" key="3">
    <source>
        <dbReference type="EMBL" id="MBT1695772.1"/>
    </source>
</evidence>
<keyword evidence="2" id="KW-0732">Signal</keyword>
<dbReference type="EMBL" id="JAHESF010000002">
    <property type="protein sequence ID" value="MBT1695772.1"/>
    <property type="molecule type" value="Genomic_DNA"/>
</dbReference>
<accession>A0AAP2DIT8</accession>
<keyword evidence="4" id="KW-1185">Reference proteome</keyword>
<proteinExistence type="predicted"/>
<dbReference type="Proteomes" id="UP001319200">
    <property type="component" value="Unassembled WGS sequence"/>
</dbReference>
<gene>
    <name evidence="3" type="ORF">KK083_02710</name>
</gene>
<feature type="coiled-coil region" evidence="1">
    <location>
        <begin position="243"/>
        <end position="270"/>
    </location>
</feature>
<evidence type="ECO:0000256" key="1">
    <source>
        <dbReference type="SAM" id="Coils"/>
    </source>
</evidence>
<feature type="chain" id="PRO_5042846915" description="Lipoprotein" evidence="2">
    <location>
        <begin position="23"/>
        <end position="296"/>
    </location>
</feature>
<keyword evidence="1" id="KW-0175">Coiled coil</keyword>
<name>A0AAP2DIT8_9BACT</name>
<comment type="caution">
    <text evidence="3">The sequence shown here is derived from an EMBL/GenBank/DDBJ whole genome shotgun (WGS) entry which is preliminary data.</text>
</comment>
<dbReference type="PROSITE" id="PS51257">
    <property type="entry name" value="PROKAR_LIPOPROTEIN"/>
    <property type="match status" value="1"/>
</dbReference>
<evidence type="ECO:0000256" key="2">
    <source>
        <dbReference type="SAM" id="SignalP"/>
    </source>
</evidence>
<dbReference type="RefSeq" id="WP_254160451.1">
    <property type="nucleotide sequence ID" value="NZ_JAHESF010000002.1"/>
</dbReference>
<evidence type="ECO:0008006" key="5">
    <source>
        <dbReference type="Google" id="ProtNLM"/>
    </source>
</evidence>
<reference evidence="3 4" key="1">
    <citation type="submission" date="2021-05" db="EMBL/GenBank/DDBJ databases">
        <title>A Polyphasic approach of four new species of the genus Ohtaekwangia: Ohtaekwangia histidinii sp. nov., Ohtaekwangia cretensis sp. nov., Ohtaekwangia indiensis sp. nov., Ohtaekwangia reichenbachii sp. nov. from diverse environment.</title>
        <authorList>
            <person name="Octaviana S."/>
        </authorList>
    </citation>
    <scope>NUCLEOTIDE SEQUENCE [LARGE SCALE GENOMIC DNA]</scope>
    <source>
        <strain evidence="3 4">PWU4</strain>
    </source>
</reference>
<dbReference type="AlphaFoldDB" id="A0AAP2DIT8"/>
<protein>
    <recommendedName>
        <fullName evidence="5">Lipoprotein</fullName>
    </recommendedName>
</protein>